<evidence type="ECO:0000313" key="2">
    <source>
        <dbReference type="EMBL" id="PQM43882.1"/>
    </source>
</evidence>
<reference evidence="3" key="2">
    <citation type="journal article" date="2018" name="Nat. Commun.">
        <title>Extreme sensitivity to ultraviolet light in the fungal pathogen causing white-nose syndrome of bats.</title>
        <authorList>
            <person name="Palmer J.M."/>
            <person name="Drees K.P."/>
            <person name="Foster J.T."/>
            <person name="Lindner D.L."/>
        </authorList>
    </citation>
    <scope>NUCLEOTIDE SEQUENCE [LARGE SCALE GENOMIC DNA]</scope>
    <source>
        <strain evidence="3">UAMH 10579</strain>
    </source>
</reference>
<sequence>MSCQDDESMHFHIFWTPILGLTRVIDPVVVFFHRPSSLGYGYGVYDIRSHRIPSPHHRAVSQVAEPITYSNSQAFPALFHRKPSQATPLRRHVVAVIRKYTIYDSPQPSFPASSTCQTHNSAPRSYGQLPH</sequence>
<evidence type="ECO:0000256" key="1">
    <source>
        <dbReference type="SAM" id="MobiDB-lite"/>
    </source>
</evidence>
<accession>A0A2P6FGV9</accession>
<feature type="region of interest" description="Disordered" evidence="1">
    <location>
        <begin position="109"/>
        <end position="131"/>
    </location>
</feature>
<gene>
    <name evidence="2" type="ORF">VE01_10778</name>
</gene>
<dbReference type="RefSeq" id="XP_059320212.1">
    <property type="nucleotide sequence ID" value="XM_059464229.1"/>
</dbReference>
<evidence type="ECO:0000313" key="3">
    <source>
        <dbReference type="Proteomes" id="UP000091956"/>
    </source>
</evidence>
<proteinExistence type="predicted"/>
<keyword evidence="3" id="KW-1185">Reference proteome</keyword>
<dbReference type="GeneID" id="84234327"/>
<dbReference type="EMBL" id="KV460225">
    <property type="protein sequence ID" value="PQM43882.1"/>
    <property type="molecule type" value="Genomic_DNA"/>
</dbReference>
<feature type="compositionally biased region" description="Polar residues" evidence="1">
    <location>
        <begin position="109"/>
        <end position="123"/>
    </location>
</feature>
<protein>
    <submittedName>
        <fullName evidence="2">Uncharacterized protein</fullName>
    </submittedName>
</protein>
<dbReference type="Proteomes" id="UP000091956">
    <property type="component" value="Unassembled WGS sequence"/>
</dbReference>
<dbReference type="AlphaFoldDB" id="A0A2P6FGV9"/>
<name>A0A2P6FGV9_9PEZI</name>
<organism evidence="2 3">
    <name type="scientific">Pseudogymnoascus verrucosus</name>
    <dbReference type="NCBI Taxonomy" id="342668"/>
    <lineage>
        <taxon>Eukaryota</taxon>
        <taxon>Fungi</taxon>
        <taxon>Dikarya</taxon>
        <taxon>Ascomycota</taxon>
        <taxon>Pezizomycotina</taxon>
        <taxon>Leotiomycetes</taxon>
        <taxon>Thelebolales</taxon>
        <taxon>Thelebolaceae</taxon>
        <taxon>Pseudogymnoascus</taxon>
    </lineage>
</organism>
<reference evidence="2 3" key="1">
    <citation type="submission" date="2016-03" db="EMBL/GenBank/DDBJ databases">
        <title>Comparative genomics of Pseudogymnoascus destructans, the fungus causing white-nose syndrome of bats.</title>
        <authorList>
            <person name="Palmer J.M."/>
            <person name="Drees K.P."/>
            <person name="Foster J.T."/>
            <person name="Lindner D.L."/>
        </authorList>
    </citation>
    <scope>NUCLEOTIDE SEQUENCE [LARGE SCALE GENOMIC DNA]</scope>
    <source>
        <strain evidence="2 3">UAMH 10579</strain>
    </source>
</reference>